<proteinExistence type="predicted"/>
<organism evidence="1 2">
    <name type="scientific">Pseudomonas syringae</name>
    <dbReference type="NCBI Taxonomy" id="317"/>
    <lineage>
        <taxon>Bacteria</taxon>
        <taxon>Pseudomonadati</taxon>
        <taxon>Pseudomonadota</taxon>
        <taxon>Gammaproteobacteria</taxon>
        <taxon>Pseudomonadales</taxon>
        <taxon>Pseudomonadaceae</taxon>
        <taxon>Pseudomonas</taxon>
    </lineage>
</organism>
<dbReference type="Proteomes" id="UP000238095">
    <property type="component" value="Chromosome 1"/>
</dbReference>
<sequence length="287" mass="31166">MSEEESSNVVKGTIEAATGLVKAVPIYEDAVQPVAKQIGKSLEIVGKAVNAALMPIQGLVWGAEAIQAFLKDTLPQKLKDVPPEDIVSPKPNIAGPAIESLRYAGHEDSLKDMYANLLAAAMNVKRAGGAHPAFVEIIKQLTSDEAKLMQFFVIQEIAFPLVTVKAVEKNAGGAHWEFAVNVSLLGEAAGIDLIEFTPSYLDNLARLGLIELKRTWSYTEKGLYSELENSTKIAMLRKEIEEEHDRIFSMERGAVALTNFGEQFGDICILGVEAPESVAEKSRNDPS</sequence>
<dbReference type="InterPro" id="IPR025506">
    <property type="entry name" value="Abi_alpha"/>
</dbReference>
<gene>
    <name evidence="1" type="ORF">CFBP3840_03249</name>
</gene>
<evidence type="ECO:0008006" key="3">
    <source>
        <dbReference type="Google" id="ProtNLM"/>
    </source>
</evidence>
<dbReference type="RefSeq" id="WP_060403356.1">
    <property type="nucleotide sequence ID" value="NZ_LT963409.1"/>
</dbReference>
<dbReference type="Pfam" id="PF14337">
    <property type="entry name" value="Abi_alpha"/>
    <property type="match status" value="1"/>
</dbReference>
<accession>A0A2K4WWK9</accession>
<evidence type="ECO:0000313" key="2">
    <source>
        <dbReference type="Proteomes" id="UP000238095"/>
    </source>
</evidence>
<name>A0A2K4WWK9_PSESX</name>
<reference evidence="1 2" key="1">
    <citation type="submission" date="2017-11" db="EMBL/GenBank/DDBJ databases">
        <authorList>
            <person name="Han C.G."/>
        </authorList>
    </citation>
    <scope>NUCLEOTIDE SEQUENCE [LARGE SCALE GENOMIC DNA]</scope>
    <source>
        <strain evidence="1">CFBP3840</strain>
    </source>
</reference>
<dbReference type="EMBL" id="LT963409">
    <property type="protein sequence ID" value="SOS40291.1"/>
    <property type="molecule type" value="Genomic_DNA"/>
</dbReference>
<protein>
    <recommendedName>
        <fullName evidence="3">DUF4393 domain-containing protein</fullName>
    </recommendedName>
</protein>
<dbReference type="Gene3D" id="3.30.110.190">
    <property type="match status" value="1"/>
</dbReference>
<dbReference type="AlphaFoldDB" id="A0A2K4WWK9"/>
<evidence type="ECO:0000313" key="1">
    <source>
        <dbReference type="EMBL" id="SOS40291.1"/>
    </source>
</evidence>